<dbReference type="InterPro" id="IPR006626">
    <property type="entry name" value="PbH1"/>
</dbReference>
<dbReference type="SUPFAM" id="SSF51126">
    <property type="entry name" value="Pectin lyase-like"/>
    <property type="match status" value="1"/>
</dbReference>
<dbReference type="InterPro" id="IPR012334">
    <property type="entry name" value="Pectin_lyas_fold"/>
</dbReference>
<proteinExistence type="predicted"/>
<dbReference type="Pfam" id="PF13229">
    <property type="entry name" value="Beta_helix"/>
    <property type="match status" value="1"/>
</dbReference>
<dbReference type="InterPro" id="IPR011050">
    <property type="entry name" value="Pectin_lyase_fold/virulence"/>
</dbReference>
<dbReference type="SMART" id="SM00710">
    <property type="entry name" value="PbH1"/>
    <property type="match status" value="5"/>
</dbReference>
<sequence>DCNGVNLSPSSGDIIRAVWSGLASPNGKWLVEKLDSFTFEDMIIESGMVYDVTHPKYGAIAGDGLCDLVAIQVALDSINSQGGGTLLVPPGVFSYDSDNGDLRVYSNTTVLMVNGAKFDQIKGGGRLFYTDGGSDIEFIGGEIDGNAANDGNYGQGDHAFSINNAFRVTVRNVYIHNMGGDGVYLADSDDCLVTECRIVQVHQSDSPYVGRNCIAIVEGDDNIIPDNRLEGGYPANIDLEPNAGLFVRRTIVSNNVIIGGAYGINLHASATLATRCDSTVVDGNLISDTDQYGILVEGAYRYQITNNTIRIFLIIFLFCFQITNIVNEAINYIHTLRPC</sequence>
<evidence type="ECO:0000313" key="2">
    <source>
        <dbReference type="EMBL" id="KKK52031.1"/>
    </source>
</evidence>
<gene>
    <name evidence="2" type="ORF">LCGC14_3109020</name>
</gene>
<feature type="domain" description="Right handed beta helix" evidence="1">
    <location>
        <begin position="159"/>
        <end position="309"/>
    </location>
</feature>
<comment type="caution">
    <text evidence="2">The sequence shown here is derived from an EMBL/GenBank/DDBJ whole genome shotgun (WGS) entry which is preliminary data.</text>
</comment>
<reference evidence="2" key="1">
    <citation type="journal article" date="2015" name="Nature">
        <title>Complex archaea that bridge the gap between prokaryotes and eukaryotes.</title>
        <authorList>
            <person name="Spang A."/>
            <person name="Saw J.H."/>
            <person name="Jorgensen S.L."/>
            <person name="Zaremba-Niedzwiedzka K."/>
            <person name="Martijn J."/>
            <person name="Lind A.E."/>
            <person name="van Eijk R."/>
            <person name="Schleper C."/>
            <person name="Guy L."/>
            <person name="Ettema T.J."/>
        </authorList>
    </citation>
    <scope>NUCLEOTIDE SEQUENCE</scope>
</reference>
<evidence type="ECO:0000259" key="1">
    <source>
        <dbReference type="Pfam" id="PF13229"/>
    </source>
</evidence>
<accession>A0A0F8YVJ3</accession>
<dbReference type="InterPro" id="IPR039448">
    <property type="entry name" value="Beta_helix"/>
</dbReference>
<dbReference type="AlphaFoldDB" id="A0A0F8YVJ3"/>
<protein>
    <recommendedName>
        <fullName evidence="1">Right handed beta helix domain-containing protein</fullName>
    </recommendedName>
</protein>
<organism evidence="2">
    <name type="scientific">marine sediment metagenome</name>
    <dbReference type="NCBI Taxonomy" id="412755"/>
    <lineage>
        <taxon>unclassified sequences</taxon>
        <taxon>metagenomes</taxon>
        <taxon>ecological metagenomes</taxon>
    </lineage>
</organism>
<dbReference type="EMBL" id="LAZR01067223">
    <property type="protein sequence ID" value="KKK52031.1"/>
    <property type="molecule type" value="Genomic_DNA"/>
</dbReference>
<feature type="non-terminal residue" evidence="2">
    <location>
        <position position="1"/>
    </location>
</feature>
<dbReference type="Gene3D" id="2.160.20.10">
    <property type="entry name" value="Single-stranded right-handed beta-helix, Pectin lyase-like"/>
    <property type="match status" value="1"/>
</dbReference>
<name>A0A0F8YVJ3_9ZZZZ</name>